<keyword evidence="10" id="KW-1185">Reference proteome</keyword>
<proteinExistence type="inferred from homology"/>
<evidence type="ECO:0000256" key="3">
    <source>
        <dbReference type="ARBA" id="ARBA00022448"/>
    </source>
</evidence>
<keyword evidence="6 8" id="KW-1133">Transmembrane helix</keyword>
<feature type="transmembrane region" description="Helical" evidence="8">
    <location>
        <begin position="79"/>
        <end position="100"/>
    </location>
</feature>
<comment type="subcellular location">
    <subcellularLocation>
        <location evidence="1">Cell membrane</location>
        <topology evidence="1">Multi-pass membrane protein</topology>
    </subcellularLocation>
</comment>
<keyword evidence="5 8" id="KW-0812">Transmembrane</keyword>
<dbReference type="Pfam" id="PF01594">
    <property type="entry name" value="AI-2E_transport"/>
    <property type="match status" value="1"/>
</dbReference>
<comment type="similarity">
    <text evidence="2">Belongs to the autoinducer-2 exporter (AI-2E) (TC 2.A.86) family.</text>
</comment>
<evidence type="ECO:0000256" key="2">
    <source>
        <dbReference type="ARBA" id="ARBA00009773"/>
    </source>
</evidence>
<dbReference type="OrthoDB" id="9784366at2"/>
<feature type="transmembrane region" description="Helical" evidence="8">
    <location>
        <begin position="315"/>
        <end position="339"/>
    </location>
</feature>
<feature type="transmembrane region" description="Helical" evidence="8">
    <location>
        <begin position="250"/>
        <end position="275"/>
    </location>
</feature>
<protein>
    <submittedName>
        <fullName evidence="9">Predicted PurR-regulated permease PerM</fullName>
    </submittedName>
</protein>
<keyword evidence="7 8" id="KW-0472">Membrane</keyword>
<dbReference type="PANTHER" id="PTHR21716">
    <property type="entry name" value="TRANSMEMBRANE PROTEIN"/>
    <property type="match status" value="1"/>
</dbReference>
<feature type="transmembrane region" description="Helical" evidence="8">
    <location>
        <begin position="49"/>
        <end position="67"/>
    </location>
</feature>
<keyword evidence="3" id="KW-0813">Transport</keyword>
<evidence type="ECO:0000256" key="1">
    <source>
        <dbReference type="ARBA" id="ARBA00004651"/>
    </source>
</evidence>
<evidence type="ECO:0000256" key="4">
    <source>
        <dbReference type="ARBA" id="ARBA00022475"/>
    </source>
</evidence>
<accession>A0A1C3MX78</accession>
<evidence type="ECO:0000256" key="5">
    <source>
        <dbReference type="ARBA" id="ARBA00022692"/>
    </source>
</evidence>
<gene>
    <name evidence="9" type="ORF">GA0070620_0398</name>
</gene>
<feature type="transmembrane region" description="Helical" evidence="8">
    <location>
        <begin position="159"/>
        <end position="180"/>
    </location>
</feature>
<evidence type="ECO:0000256" key="7">
    <source>
        <dbReference type="ARBA" id="ARBA00023136"/>
    </source>
</evidence>
<name>A0A1C3MX78_9ACTN</name>
<dbReference type="GO" id="GO:0055085">
    <property type="term" value="P:transmembrane transport"/>
    <property type="evidence" value="ECO:0007669"/>
    <property type="project" value="TreeGrafter"/>
</dbReference>
<dbReference type="AlphaFoldDB" id="A0A1C3MX78"/>
<evidence type="ECO:0000256" key="6">
    <source>
        <dbReference type="ARBA" id="ARBA00022989"/>
    </source>
</evidence>
<dbReference type="PANTHER" id="PTHR21716:SF53">
    <property type="entry name" value="PERMEASE PERM-RELATED"/>
    <property type="match status" value="1"/>
</dbReference>
<sequence>MSHGPGRARPPLRGLPLGLLRAAVVCGSALVVAVTLALAVWALARIGPVTLAVAAALLAASLLMPLVDRLARLRLPRALAALAGVLVLVLVLALPLALLGQQLVDQFDDLGRQLDEGIVRTRSWLVGGPLPIDEKDLDAVWAQFRAALSRGGPDPAASAYLAVETVGAIALALVLLFLILKDGHRIWAWVVDRLPERHRSTARLMGTGGWDALSGYMRGTLLVAAVDAAGIGLALFLVGVPLVLPLTFLTFVSAFIPIIGATLAGAAAVLVALVADGPTAALIVLAAVIGVQQAEGNLLQPLIMGHTVRLHPAVILVAVSAGAVLAGVAGALVSVPLVAASYRALSALAAARASCAGPTEP</sequence>
<feature type="transmembrane region" description="Helical" evidence="8">
    <location>
        <begin position="282"/>
        <end position="303"/>
    </location>
</feature>
<dbReference type="GO" id="GO:0005886">
    <property type="term" value="C:plasma membrane"/>
    <property type="evidence" value="ECO:0007669"/>
    <property type="project" value="UniProtKB-SubCell"/>
</dbReference>
<dbReference type="InterPro" id="IPR002549">
    <property type="entry name" value="AI-2E-like"/>
</dbReference>
<feature type="transmembrane region" description="Helical" evidence="8">
    <location>
        <begin position="221"/>
        <end position="244"/>
    </location>
</feature>
<reference evidence="10" key="1">
    <citation type="submission" date="2016-06" db="EMBL/GenBank/DDBJ databases">
        <authorList>
            <person name="Varghese N."/>
        </authorList>
    </citation>
    <scope>NUCLEOTIDE SEQUENCE [LARGE SCALE GENOMIC DNA]</scope>
    <source>
        <strain evidence="10">DSM 45344</strain>
    </source>
</reference>
<keyword evidence="4" id="KW-1003">Cell membrane</keyword>
<evidence type="ECO:0000313" key="10">
    <source>
        <dbReference type="Proteomes" id="UP000199393"/>
    </source>
</evidence>
<evidence type="ECO:0000256" key="8">
    <source>
        <dbReference type="SAM" id="Phobius"/>
    </source>
</evidence>
<evidence type="ECO:0000313" key="9">
    <source>
        <dbReference type="EMBL" id="SBV24933.1"/>
    </source>
</evidence>
<dbReference type="PATRIC" id="fig|307121.4.peg.406"/>
<feature type="transmembrane region" description="Helical" evidence="8">
    <location>
        <begin position="20"/>
        <end position="43"/>
    </location>
</feature>
<organism evidence="9 10">
    <name type="scientific">Micromonospora krabiensis</name>
    <dbReference type="NCBI Taxonomy" id="307121"/>
    <lineage>
        <taxon>Bacteria</taxon>
        <taxon>Bacillati</taxon>
        <taxon>Actinomycetota</taxon>
        <taxon>Actinomycetes</taxon>
        <taxon>Micromonosporales</taxon>
        <taxon>Micromonosporaceae</taxon>
        <taxon>Micromonospora</taxon>
    </lineage>
</organism>
<dbReference type="EMBL" id="LT598496">
    <property type="protein sequence ID" value="SBV24933.1"/>
    <property type="molecule type" value="Genomic_DNA"/>
</dbReference>
<dbReference type="RefSeq" id="WP_091587952.1">
    <property type="nucleotide sequence ID" value="NZ_JBHRWG010000002.1"/>
</dbReference>
<dbReference type="Proteomes" id="UP000199393">
    <property type="component" value="Chromosome I"/>
</dbReference>